<reference evidence="1" key="1">
    <citation type="journal article" date="2019" name="Sci. Rep.">
        <title>Draft genome of Tanacetum cinerariifolium, the natural source of mosquito coil.</title>
        <authorList>
            <person name="Yamashiro T."/>
            <person name="Shiraishi A."/>
            <person name="Satake H."/>
            <person name="Nakayama K."/>
        </authorList>
    </citation>
    <scope>NUCLEOTIDE SEQUENCE</scope>
</reference>
<feature type="non-terminal residue" evidence="1">
    <location>
        <position position="64"/>
    </location>
</feature>
<comment type="caution">
    <text evidence="1">The sequence shown here is derived from an EMBL/GenBank/DDBJ whole genome shotgun (WGS) entry which is preliminary data.</text>
</comment>
<dbReference type="AlphaFoldDB" id="A0A699SRY8"/>
<organism evidence="1">
    <name type="scientific">Tanacetum cinerariifolium</name>
    <name type="common">Dalmatian daisy</name>
    <name type="synonym">Chrysanthemum cinerariifolium</name>
    <dbReference type="NCBI Taxonomy" id="118510"/>
    <lineage>
        <taxon>Eukaryota</taxon>
        <taxon>Viridiplantae</taxon>
        <taxon>Streptophyta</taxon>
        <taxon>Embryophyta</taxon>
        <taxon>Tracheophyta</taxon>
        <taxon>Spermatophyta</taxon>
        <taxon>Magnoliopsida</taxon>
        <taxon>eudicotyledons</taxon>
        <taxon>Gunneridae</taxon>
        <taxon>Pentapetalae</taxon>
        <taxon>asterids</taxon>
        <taxon>campanulids</taxon>
        <taxon>Asterales</taxon>
        <taxon>Asteraceae</taxon>
        <taxon>Asteroideae</taxon>
        <taxon>Anthemideae</taxon>
        <taxon>Anthemidinae</taxon>
        <taxon>Tanacetum</taxon>
    </lineage>
</organism>
<gene>
    <name evidence="1" type="ORF">Tci_871648</name>
</gene>
<accession>A0A699SRY8</accession>
<protein>
    <submittedName>
        <fullName evidence="1">Uncharacterized protein</fullName>
    </submittedName>
</protein>
<dbReference type="EMBL" id="BKCJ011180029">
    <property type="protein sequence ID" value="GFC99678.1"/>
    <property type="molecule type" value="Genomic_DNA"/>
</dbReference>
<evidence type="ECO:0000313" key="1">
    <source>
        <dbReference type="EMBL" id="GFC99678.1"/>
    </source>
</evidence>
<proteinExistence type="predicted"/>
<name>A0A699SRY8_TANCI</name>
<sequence>MNHDNRNREPIRRTVLVEATNSNSLVTQCDGLGYDWSDQVEEGLTNFALMAYSLISSSSSINSE</sequence>